<comment type="caution">
    <text evidence="1">The sequence shown here is derived from an EMBL/GenBank/DDBJ whole genome shotgun (WGS) entry which is preliminary data.</text>
</comment>
<organism evidence="1 2">
    <name type="scientific">Gossypium arboreum</name>
    <name type="common">Tree cotton</name>
    <name type="synonym">Gossypium nanking</name>
    <dbReference type="NCBI Taxonomy" id="29729"/>
    <lineage>
        <taxon>Eukaryota</taxon>
        <taxon>Viridiplantae</taxon>
        <taxon>Streptophyta</taxon>
        <taxon>Embryophyta</taxon>
        <taxon>Tracheophyta</taxon>
        <taxon>Spermatophyta</taxon>
        <taxon>Magnoliopsida</taxon>
        <taxon>eudicotyledons</taxon>
        <taxon>Gunneridae</taxon>
        <taxon>Pentapetalae</taxon>
        <taxon>rosids</taxon>
        <taxon>malvids</taxon>
        <taxon>Malvales</taxon>
        <taxon>Malvaceae</taxon>
        <taxon>Malvoideae</taxon>
        <taxon>Gossypium</taxon>
    </lineage>
</organism>
<dbReference type="AlphaFoldDB" id="A0A0B0MC27"/>
<proteinExistence type="predicted"/>
<accession>A0A0B0MC27</accession>
<name>A0A0B0MC27_GOSAR</name>
<protein>
    <submittedName>
        <fullName evidence="1">Uncharacterized protein</fullName>
    </submittedName>
</protein>
<evidence type="ECO:0000313" key="2">
    <source>
        <dbReference type="Proteomes" id="UP000032142"/>
    </source>
</evidence>
<evidence type="ECO:0000313" key="1">
    <source>
        <dbReference type="EMBL" id="KHF97901.1"/>
    </source>
</evidence>
<gene>
    <name evidence="1" type="ORF">F383_12928</name>
</gene>
<reference evidence="2" key="1">
    <citation type="submission" date="2014-09" db="EMBL/GenBank/DDBJ databases">
        <authorList>
            <person name="Mudge J."/>
            <person name="Ramaraj T."/>
            <person name="Lindquist I.E."/>
            <person name="Bharti A.K."/>
            <person name="Sundararajan A."/>
            <person name="Cameron C.T."/>
            <person name="Woodward J.E."/>
            <person name="May G.D."/>
            <person name="Brubaker C."/>
            <person name="Broadhvest J."/>
            <person name="Wilkins T.A."/>
        </authorList>
    </citation>
    <scope>NUCLEOTIDE SEQUENCE</scope>
    <source>
        <strain evidence="2">cv. AKA8401</strain>
    </source>
</reference>
<dbReference type="Proteomes" id="UP000032142">
    <property type="component" value="Unassembled WGS sequence"/>
</dbReference>
<keyword evidence="2" id="KW-1185">Reference proteome</keyword>
<dbReference type="EMBL" id="JRRC01021068">
    <property type="protein sequence ID" value="KHF97901.1"/>
    <property type="molecule type" value="Genomic_DNA"/>
</dbReference>
<sequence length="16" mass="2011">MHPIKHVSHKVYMYIK</sequence>